<name>A0ABR3WI15_9PEZI</name>
<evidence type="ECO:0000256" key="5">
    <source>
        <dbReference type="ARBA" id="ARBA00023033"/>
    </source>
</evidence>
<evidence type="ECO:0000313" key="9">
    <source>
        <dbReference type="Proteomes" id="UP001583177"/>
    </source>
</evidence>
<comment type="cofactor">
    <cofactor evidence="1">
        <name>FAD</name>
        <dbReference type="ChEBI" id="CHEBI:57692"/>
    </cofactor>
</comment>
<reference evidence="8 9" key="1">
    <citation type="journal article" date="2024" name="IMA Fungus">
        <title>IMA Genome - F19 : A genome assembly and annotation guide to empower mycologists, including annotated draft genome sequences of Ceratocystis pirilliformis, Diaporthe australafricana, Fusarium ophioides, Paecilomyces lecythidis, and Sporothrix stenoceras.</title>
        <authorList>
            <person name="Aylward J."/>
            <person name="Wilson A.M."/>
            <person name="Visagie C.M."/>
            <person name="Spraker J."/>
            <person name="Barnes I."/>
            <person name="Buitendag C."/>
            <person name="Ceriani C."/>
            <person name="Del Mar Angel L."/>
            <person name="du Plessis D."/>
            <person name="Fuchs T."/>
            <person name="Gasser K."/>
            <person name="Kramer D."/>
            <person name="Li W."/>
            <person name="Munsamy K."/>
            <person name="Piso A."/>
            <person name="Price J.L."/>
            <person name="Sonnekus B."/>
            <person name="Thomas C."/>
            <person name="van der Nest A."/>
            <person name="van Dijk A."/>
            <person name="van Heerden A."/>
            <person name="van Vuuren N."/>
            <person name="Yilmaz N."/>
            <person name="Duong T.A."/>
            <person name="van der Merwe N.A."/>
            <person name="Wingfield M.J."/>
            <person name="Wingfield B.D."/>
        </authorList>
    </citation>
    <scope>NUCLEOTIDE SEQUENCE [LARGE SCALE GENOMIC DNA]</scope>
    <source>
        <strain evidence="8 9">CMW 18300</strain>
    </source>
</reference>
<accession>A0ABR3WI15</accession>
<dbReference type="Proteomes" id="UP001583177">
    <property type="component" value="Unassembled WGS sequence"/>
</dbReference>
<keyword evidence="9" id="KW-1185">Reference proteome</keyword>
<evidence type="ECO:0000313" key="8">
    <source>
        <dbReference type="EMBL" id="KAL1862623.1"/>
    </source>
</evidence>
<dbReference type="InterPro" id="IPR002938">
    <property type="entry name" value="FAD-bd"/>
</dbReference>
<evidence type="ECO:0000256" key="2">
    <source>
        <dbReference type="ARBA" id="ARBA00022630"/>
    </source>
</evidence>
<proteinExistence type="predicted"/>
<dbReference type="EMBL" id="JAWRVE010000079">
    <property type="protein sequence ID" value="KAL1862623.1"/>
    <property type="molecule type" value="Genomic_DNA"/>
</dbReference>
<evidence type="ECO:0000256" key="1">
    <source>
        <dbReference type="ARBA" id="ARBA00001974"/>
    </source>
</evidence>
<dbReference type="SUPFAM" id="SSF51905">
    <property type="entry name" value="FAD/NAD(P)-binding domain"/>
    <property type="match status" value="1"/>
</dbReference>
<evidence type="ECO:0000256" key="4">
    <source>
        <dbReference type="ARBA" id="ARBA00023002"/>
    </source>
</evidence>
<keyword evidence="3" id="KW-0274">FAD</keyword>
<dbReference type="PANTHER" id="PTHR47178:SF6">
    <property type="entry name" value="FAD-BINDING DOMAIN-CONTAINING PROTEIN"/>
    <property type="match status" value="1"/>
</dbReference>
<evidence type="ECO:0000259" key="7">
    <source>
        <dbReference type="Pfam" id="PF01494"/>
    </source>
</evidence>
<organism evidence="8 9">
    <name type="scientific">Diaporthe australafricana</name>
    <dbReference type="NCBI Taxonomy" id="127596"/>
    <lineage>
        <taxon>Eukaryota</taxon>
        <taxon>Fungi</taxon>
        <taxon>Dikarya</taxon>
        <taxon>Ascomycota</taxon>
        <taxon>Pezizomycotina</taxon>
        <taxon>Sordariomycetes</taxon>
        <taxon>Sordariomycetidae</taxon>
        <taxon>Diaporthales</taxon>
        <taxon>Diaporthaceae</taxon>
        <taxon>Diaporthe</taxon>
    </lineage>
</organism>
<feature type="domain" description="FAD-binding" evidence="7">
    <location>
        <begin position="306"/>
        <end position="354"/>
    </location>
</feature>
<dbReference type="InterPro" id="IPR036188">
    <property type="entry name" value="FAD/NAD-bd_sf"/>
</dbReference>
<dbReference type="PRINTS" id="PR00420">
    <property type="entry name" value="RNGMNOXGNASE"/>
</dbReference>
<dbReference type="Pfam" id="PF13450">
    <property type="entry name" value="NAD_binding_8"/>
    <property type="match status" value="1"/>
</dbReference>
<comment type="caution">
    <text evidence="8">The sequence shown here is derived from an EMBL/GenBank/DDBJ whole genome shotgun (WGS) entry which is preliminary data.</text>
</comment>
<keyword evidence="4" id="KW-0560">Oxidoreductase</keyword>
<keyword evidence="5" id="KW-0503">Monooxygenase</keyword>
<evidence type="ECO:0000256" key="3">
    <source>
        <dbReference type="ARBA" id="ARBA00022827"/>
    </source>
</evidence>
<keyword evidence="2" id="KW-0285">Flavoprotein</keyword>
<evidence type="ECO:0000256" key="6">
    <source>
        <dbReference type="SAM" id="SignalP"/>
    </source>
</evidence>
<dbReference type="Gene3D" id="3.50.50.60">
    <property type="entry name" value="FAD/NAD(P)-binding domain"/>
    <property type="match status" value="1"/>
</dbReference>
<dbReference type="Pfam" id="PF01494">
    <property type="entry name" value="FAD_binding_3"/>
    <property type="match status" value="1"/>
</dbReference>
<gene>
    <name evidence="8" type="ORF">Daus18300_008420</name>
</gene>
<dbReference type="PANTHER" id="PTHR47178">
    <property type="entry name" value="MONOOXYGENASE, FAD-BINDING"/>
    <property type="match status" value="1"/>
</dbReference>
<keyword evidence="6" id="KW-0732">Signal</keyword>
<feature type="signal peptide" evidence="6">
    <location>
        <begin position="1"/>
        <end position="22"/>
    </location>
</feature>
<protein>
    <recommendedName>
        <fullName evidence="7">FAD-binding domain-containing protein</fullName>
    </recommendedName>
</protein>
<feature type="chain" id="PRO_5045125278" description="FAD-binding domain-containing protein" evidence="6">
    <location>
        <begin position="23"/>
        <end position="416"/>
    </location>
</feature>
<sequence>MASKPYPHVLIVGAGLSGLTLAQTLRKNGVSYEIFERDKSAEARAQGWAIALHGPVLADLKEHMPDDIGPIECTNHIQPLNHLPAQFVFYHVEKPDMRIGVEDDDKGKIVRANRQRLRDWLRTHIPVQYDRRAVKLVEGDDEKITVQFENGAFATGDILIGAEGSRSAIRRHILHGQDVMRPLPIGSLVGEIELTGDDFTRQLELAHSAYVVLDNGPASLFAALNKVSPDGKMGYWYFILHWVDAEAAKATDENPFWTVNASREELAAFVREKVKGYPDYLRVLVDKTPVERYKRPGIVLQSVELSTAQLPAKRVMLIGDAAHSMTPFRGEAGINAMQDGVTLGRTITHIRDTQARGSDFEMMMGEFRDDMLSRGARAIQVSNPVLEQHTEEPNKEWVTCSKVAVTLPKETITIQK</sequence>